<dbReference type="EMBL" id="JACGWO010000005">
    <property type="protein sequence ID" value="KAK4427048.1"/>
    <property type="molecule type" value="Genomic_DNA"/>
</dbReference>
<evidence type="ECO:0000313" key="3">
    <source>
        <dbReference type="Proteomes" id="UP001293254"/>
    </source>
</evidence>
<reference evidence="2" key="1">
    <citation type="submission" date="2020-06" db="EMBL/GenBank/DDBJ databases">
        <authorList>
            <person name="Li T."/>
            <person name="Hu X."/>
            <person name="Zhang T."/>
            <person name="Song X."/>
            <person name="Zhang H."/>
            <person name="Dai N."/>
            <person name="Sheng W."/>
            <person name="Hou X."/>
            <person name="Wei L."/>
        </authorList>
    </citation>
    <scope>NUCLEOTIDE SEQUENCE</scope>
    <source>
        <strain evidence="2">3651</strain>
        <tissue evidence="2">Leaf</tissue>
    </source>
</reference>
<comment type="caution">
    <text evidence="2">The sequence shown here is derived from an EMBL/GenBank/DDBJ whole genome shotgun (WGS) entry which is preliminary data.</text>
</comment>
<name>A0AAE1YCH4_9LAMI</name>
<proteinExistence type="predicted"/>
<feature type="domain" description="Zinc knuckle CX2CX4HX4C" evidence="1">
    <location>
        <begin position="36"/>
        <end position="81"/>
    </location>
</feature>
<organism evidence="2 3">
    <name type="scientific">Sesamum alatum</name>
    <dbReference type="NCBI Taxonomy" id="300844"/>
    <lineage>
        <taxon>Eukaryota</taxon>
        <taxon>Viridiplantae</taxon>
        <taxon>Streptophyta</taxon>
        <taxon>Embryophyta</taxon>
        <taxon>Tracheophyta</taxon>
        <taxon>Spermatophyta</taxon>
        <taxon>Magnoliopsida</taxon>
        <taxon>eudicotyledons</taxon>
        <taxon>Gunneridae</taxon>
        <taxon>Pentapetalae</taxon>
        <taxon>asterids</taxon>
        <taxon>lamiids</taxon>
        <taxon>Lamiales</taxon>
        <taxon>Pedaliaceae</taxon>
        <taxon>Sesamum</taxon>
    </lineage>
</organism>
<gene>
    <name evidence="2" type="ORF">Salat_1473700</name>
</gene>
<dbReference type="AlphaFoldDB" id="A0AAE1YCH4"/>
<dbReference type="Proteomes" id="UP001293254">
    <property type="component" value="Unassembled WGS sequence"/>
</dbReference>
<reference evidence="2" key="2">
    <citation type="journal article" date="2024" name="Plant">
        <title>Genomic evolution and insights into agronomic trait innovations of Sesamum species.</title>
        <authorList>
            <person name="Miao H."/>
            <person name="Wang L."/>
            <person name="Qu L."/>
            <person name="Liu H."/>
            <person name="Sun Y."/>
            <person name="Le M."/>
            <person name="Wang Q."/>
            <person name="Wei S."/>
            <person name="Zheng Y."/>
            <person name="Lin W."/>
            <person name="Duan Y."/>
            <person name="Cao H."/>
            <person name="Xiong S."/>
            <person name="Wang X."/>
            <person name="Wei L."/>
            <person name="Li C."/>
            <person name="Ma Q."/>
            <person name="Ju M."/>
            <person name="Zhao R."/>
            <person name="Li G."/>
            <person name="Mu C."/>
            <person name="Tian Q."/>
            <person name="Mei H."/>
            <person name="Zhang T."/>
            <person name="Gao T."/>
            <person name="Zhang H."/>
        </authorList>
    </citation>
    <scope>NUCLEOTIDE SEQUENCE</scope>
    <source>
        <strain evidence="2">3651</strain>
    </source>
</reference>
<sequence>MARYTGNILGTFWESNWEDDNALFDAYLKIRFYLNIQNPFQRMMRLRSPTGEEIIIKFTYARQSNFCFLGGRMGHIRRDCRVQYQKRLWIQVQTRHSDHGYNILARGCDGFSTPPVRNPPTERLQCSVSEAFVDPGSNTSFGSWLRHSGTGLRRFSTPPMRNPPTGKVIGFRTIINSVFIQIRKGINSVKGPIFSGIFTVRVQRTLSIRILRLSKILILVRLSNSVLSMEKENV</sequence>
<dbReference type="InterPro" id="IPR025836">
    <property type="entry name" value="Zn_knuckle_CX2CX4HX4C"/>
</dbReference>
<keyword evidence="3" id="KW-1185">Reference proteome</keyword>
<accession>A0AAE1YCH4</accession>
<evidence type="ECO:0000313" key="2">
    <source>
        <dbReference type="EMBL" id="KAK4427048.1"/>
    </source>
</evidence>
<evidence type="ECO:0000259" key="1">
    <source>
        <dbReference type="Pfam" id="PF14392"/>
    </source>
</evidence>
<dbReference type="Pfam" id="PF14392">
    <property type="entry name" value="zf-CCHC_4"/>
    <property type="match status" value="1"/>
</dbReference>
<protein>
    <recommendedName>
        <fullName evidence="1">Zinc knuckle CX2CX4HX4C domain-containing protein</fullName>
    </recommendedName>
</protein>